<proteinExistence type="predicted"/>
<name>A0A0E9U6Z3_ANGAN</name>
<reference evidence="1" key="2">
    <citation type="journal article" date="2015" name="Fish Shellfish Immunol.">
        <title>Early steps in the European eel (Anguilla anguilla)-Vibrio vulnificus interaction in the gills: Role of the RtxA13 toxin.</title>
        <authorList>
            <person name="Callol A."/>
            <person name="Pajuelo D."/>
            <person name="Ebbesson L."/>
            <person name="Teles M."/>
            <person name="MacKenzie S."/>
            <person name="Amaro C."/>
        </authorList>
    </citation>
    <scope>NUCLEOTIDE SEQUENCE</scope>
</reference>
<reference evidence="1" key="1">
    <citation type="submission" date="2014-11" db="EMBL/GenBank/DDBJ databases">
        <authorList>
            <person name="Amaro Gonzalez C."/>
        </authorList>
    </citation>
    <scope>NUCLEOTIDE SEQUENCE</scope>
</reference>
<sequence length="50" mass="5641">MREGKSVTEIILNPSAGFLKYCKCLLLISKGHETFQDNSERCASLVAFKY</sequence>
<evidence type="ECO:0000313" key="1">
    <source>
        <dbReference type="EMBL" id="JAH61502.1"/>
    </source>
</evidence>
<protein>
    <submittedName>
        <fullName evidence="1">Uncharacterized protein</fullName>
    </submittedName>
</protein>
<organism evidence="1">
    <name type="scientific">Anguilla anguilla</name>
    <name type="common">European freshwater eel</name>
    <name type="synonym">Muraena anguilla</name>
    <dbReference type="NCBI Taxonomy" id="7936"/>
    <lineage>
        <taxon>Eukaryota</taxon>
        <taxon>Metazoa</taxon>
        <taxon>Chordata</taxon>
        <taxon>Craniata</taxon>
        <taxon>Vertebrata</taxon>
        <taxon>Euteleostomi</taxon>
        <taxon>Actinopterygii</taxon>
        <taxon>Neopterygii</taxon>
        <taxon>Teleostei</taxon>
        <taxon>Anguilliformes</taxon>
        <taxon>Anguillidae</taxon>
        <taxon>Anguilla</taxon>
    </lineage>
</organism>
<dbReference type="EMBL" id="GBXM01047075">
    <property type="protein sequence ID" value="JAH61502.1"/>
    <property type="molecule type" value="Transcribed_RNA"/>
</dbReference>
<dbReference type="AlphaFoldDB" id="A0A0E9U6Z3"/>
<accession>A0A0E9U6Z3</accession>